<dbReference type="PANTHER" id="PTHR41536">
    <property type="entry name" value="PKHD-TYPE HYDROXYLASE YBIX"/>
    <property type="match status" value="1"/>
</dbReference>
<dbReference type="EC" id="1.14.11.-" evidence="9"/>
<evidence type="ECO:0000256" key="2">
    <source>
        <dbReference type="ARBA" id="ARBA00022723"/>
    </source>
</evidence>
<dbReference type="GO" id="GO:0031418">
    <property type="term" value="F:L-ascorbic acid binding"/>
    <property type="evidence" value="ECO:0007669"/>
    <property type="project" value="UniProtKB-KW"/>
</dbReference>
<reference evidence="9 10" key="1">
    <citation type="submission" date="2020-08" db="EMBL/GenBank/DDBJ databases">
        <title>Genomic Encyclopedia of Type Strains, Phase IV (KMG-V): Genome sequencing to study the core and pangenomes of soil and plant-associated prokaryotes.</title>
        <authorList>
            <person name="Whitman W."/>
        </authorList>
    </citation>
    <scope>NUCLEOTIDE SEQUENCE [LARGE SCALE GENOMIC DNA]</scope>
    <source>
        <strain evidence="9 10">34/80</strain>
    </source>
</reference>
<dbReference type="NCBIfam" id="NF003975">
    <property type="entry name" value="PRK05467.1-4"/>
    <property type="match status" value="1"/>
</dbReference>
<evidence type="ECO:0000256" key="4">
    <source>
        <dbReference type="ARBA" id="ARBA00022964"/>
    </source>
</evidence>
<evidence type="ECO:0000256" key="7">
    <source>
        <dbReference type="HAMAP-Rule" id="MF_00657"/>
    </source>
</evidence>
<proteinExistence type="inferred from homology"/>
<dbReference type="Proteomes" id="UP000524450">
    <property type="component" value="Unassembled WGS sequence"/>
</dbReference>
<dbReference type="InterPro" id="IPR023550">
    <property type="entry name" value="PKHD_hydroxylase"/>
</dbReference>
<dbReference type="InterPro" id="IPR006620">
    <property type="entry name" value="Pro_4_hyd_alph"/>
</dbReference>
<feature type="binding site" evidence="7">
    <location>
        <position position="186"/>
    </location>
    <ligand>
        <name>Fe cation</name>
        <dbReference type="ChEBI" id="CHEBI:24875"/>
    </ligand>
</feature>
<name>A0A840FY28_9BURK</name>
<accession>A0A840FY28</accession>
<evidence type="ECO:0000256" key="3">
    <source>
        <dbReference type="ARBA" id="ARBA00022896"/>
    </source>
</evidence>
<keyword evidence="4 7" id="KW-0223">Dioxygenase</keyword>
<comment type="cofactor">
    <cofactor evidence="7">
        <name>Fe(2+)</name>
        <dbReference type="ChEBI" id="CHEBI:29033"/>
    </cofactor>
    <text evidence="7">Binds 1 Fe(2+) ion per subunit.</text>
</comment>
<keyword evidence="6 7" id="KW-0408">Iron</keyword>
<dbReference type="GO" id="GO:0016706">
    <property type="term" value="F:2-oxoglutarate-dependent dioxygenase activity"/>
    <property type="evidence" value="ECO:0007669"/>
    <property type="project" value="UniProtKB-UniRule"/>
</dbReference>
<evidence type="ECO:0000313" key="9">
    <source>
        <dbReference type="EMBL" id="MBB4224370.1"/>
    </source>
</evidence>
<evidence type="ECO:0000259" key="8">
    <source>
        <dbReference type="PROSITE" id="PS51471"/>
    </source>
</evidence>
<protein>
    <submittedName>
        <fullName evidence="9">PKHD-type hydroxylase</fullName>
        <ecNumber evidence="9">1.14.11.-</ecNumber>
    </submittedName>
</protein>
<dbReference type="GO" id="GO:0005506">
    <property type="term" value="F:iron ion binding"/>
    <property type="evidence" value="ECO:0007669"/>
    <property type="project" value="UniProtKB-UniRule"/>
</dbReference>
<evidence type="ECO:0000256" key="5">
    <source>
        <dbReference type="ARBA" id="ARBA00023002"/>
    </source>
</evidence>
<feature type="binding site" evidence="7">
    <location>
        <position position="125"/>
    </location>
    <ligand>
        <name>Fe cation</name>
        <dbReference type="ChEBI" id="CHEBI:24875"/>
    </ligand>
</feature>
<evidence type="ECO:0000256" key="1">
    <source>
        <dbReference type="ARBA" id="ARBA00001961"/>
    </source>
</evidence>
<feature type="binding site" evidence="7">
    <location>
        <position position="123"/>
    </location>
    <ligand>
        <name>Fe cation</name>
        <dbReference type="ChEBI" id="CHEBI:24875"/>
    </ligand>
</feature>
<dbReference type="Pfam" id="PF13640">
    <property type="entry name" value="2OG-FeII_Oxy_3"/>
    <property type="match status" value="1"/>
</dbReference>
<comment type="caution">
    <text evidence="9">The sequence shown here is derived from an EMBL/GenBank/DDBJ whole genome shotgun (WGS) entry which is preliminary data.</text>
</comment>
<dbReference type="EMBL" id="JACIFZ010000007">
    <property type="protein sequence ID" value="MBB4224370.1"/>
    <property type="molecule type" value="Genomic_DNA"/>
</dbReference>
<dbReference type="Gene3D" id="2.60.120.620">
    <property type="entry name" value="q2cbj1_9rhob like domain"/>
    <property type="match status" value="1"/>
</dbReference>
<comment type="cofactor">
    <cofactor evidence="1 7">
        <name>L-ascorbate</name>
        <dbReference type="ChEBI" id="CHEBI:38290"/>
    </cofactor>
</comment>
<dbReference type="PROSITE" id="PS51471">
    <property type="entry name" value="FE2OG_OXY"/>
    <property type="match status" value="1"/>
</dbReference>
<dbReference type="SUPFAM" id="SSF51197">
    <property type="entry name" value="Clavaminate synthase-like"/>
    <property type="match status" value="1"/>
</dbReference>
<dbReference type="SMART" id="SM00702">
    <property type="entry name" value="P4Hc"/>
    <property type="match status" value="1"/>
</dbReference>
<dbReference type="PANTHER" id="PTHR41536:SF1">
    <property type="entry name" value="PKHD-TYPE HYDROXYLASE YBIX"/>
    <property type="match status" value="1"/>
</dbReference>
<dbReference type="InterPro" id="IPR044862">
    <property type="entry name" value="Pro_4_hyd_alph_FE2OG_OXY"/>
</dbReference>
<dbReference type="InterPro" id="IPR041097">
    <property type="entry name" value="PKHD_C"/>
</dbReference>
<keyword evidence="5 7" id="KW-0560">Oxidoreductase</keyword>
<dbReference type="NCBIfam" id="NF003974">
    <property type="entry name" value="PRK05467.1-3"/>
    <property type="match status" value="1"/>
</dbReference>
<gene>
    <name evidence="9" type="ORF">GGD71_005163</name>
</gene>
<dbReference type="Pfam" id="PF18331">
    <property type="entry name" value="PKHD_C"/>
    <property type="match status" value="1"/>
</dbReference>
<dbReference type="GO" id="GO:0006879">
    <property type="term" value="P:intracellular iron ion homeostasis"/>
    <property type="evidence" value="ECO:0007669"/>
    <property type="project" value="TreeGrafter"/>
</dbReference>
<sequence>MHRANPVRCDTRAPARAGAFLIAEFLKMMLHVPEVLSPEQAREMRAALDAAQWTDGRETVGAQGAQVKRNRQLPEHSPVGKELGSIVLAALARNPLFFSAALPSRFVPPLFNRYEGGEHYGVHVDGAVRALPGTGQQLRTDLSCTLFLCDPEDYEGGELEVIDTYGSHEVKLPAGDLILYPASSLHRVHPVTRGARICSFFWLQSMVRSDQQRGMLFELDQNIQKLRARLGECEETVALTGHYHNLLRLWSEV</sequence>
<evidence type="ECO:0000313" key="10">
    <source>
        <dbReference type="Proteomes" id="UP000524450"/>
    </source>
</evidence>
<dbReference type="HAMAP" id="MF_00657">
    <property type="entry name" value="Hydroxyl_YbiX"/>
    <property type="match status" value="1"/>
</dbReference>
<dbReference type="InterPro" id="IPR005123">
    <property type="entry name" value="Oxoglu/Fe-dep_dioxygenase_dom"/>
</dbReference>
<dbReference type="NCBIfam" id="NF003973">
    <property type="entry name" value="PRK05467.1-2"/>
    <property type="match status" value="1"/>
</dbReference>
<dbReference type="Gene3D" id="4.10.860.20">
    <property type="entry name" value="Rabenosyn, Rab binding domain"/>
    <property type="match status" value="1"/>
</dbReference>
<evidence type="ECO:0000256" key="6">
    <source>
        <dbReference type="ARBA" id="ARBA00023004"/>
    </source>
</evidence>
<feature type="binding site" evidence="7">
    <location>
        <position position="196"/>
    </location>
    <ligand>
        <name>2-oxoglutarate</name>
        <dbReference type="ChEBI" id="CHEBI:16810"/>
    </ligand>
</feature>
<feature type="domain" description="Fe2OG dioxygenase" evidence="8">
    <location>
        <begin position="105"/>
        <end position="205"/>
    </location>
</feature>
<keyword evidence="3 7" id="KW-0847">Vitamin C</keyword>
<keyword evidence="2 7" id="KW-0479">Metal-binding</keyword>
<dbReference type="GO" id="GO:0006974">
    <property type="term" value="P:DNA damage response"/>
    <property type="evidence" value="ECO:0007669"/>
    <property type="project" value="TreeGrafter"/>
</dbReference>
<dbReference type="AlphaFoldDB" id="A0A840FY28"/>
<organism evidence="9 10">
    <name type="scientific">Variovorax guangxiensis</name>
    <dbReference type="NCBI Taxonomy" id="1775474"/>
    <lineage>
        <taxon>Bacteria</taxon>
        <taxon>Pseudomonadati</taxon>
        <taxon>Pseudomonadota</taxon>
        <taxon>Betaproteobacteria</taxon>
        <taxon>Burkholderiales</taxon>
        <taxon>Comamonadaceae</taxon>
        <taxon>Variovorax</taxon>
    </lineage>
</organism>